<feature type="signal peptide" evidence="1">
    <location>
        <begin position="1"/>
        <end position="29"/>
    </location>
</feature>
<evidence type="ECO:0000256" key="1">
    <source>
        <dbReference type="SAM" id="SignalP"/>
    </source>
</evidence>
<keyword evidence="3" id="KW-1185">Reference proteome</keyword>
<evidence type="ECO:0000313" key="2">
    <source>
        <dbReference type="EMBL" id="MCJ1960822.1"/>
    </source>
</evidence>
<reference evidence="2" key="1">
    <citation type="submission" date="2022-03" db="EMBL/GenBank/DDBJ databases">
        <title>Identification of a novel bacterium isolated from mangrove sediments.</title>
        <authorList>
            <person name="Pan X."/>
        </authorList>
    </citation>
    <scope>NUCLEOTIDE SEQUENCE</scope>
    <source>
        <strain evidence="2">B2637</strain>
    </source>
</reference>
<accession>A0ABT0ACA1</accession>
<evidence type="ECO:0000313" key="3">
    <source>
        <dbReference type="Proteomes" id="UP001162802"/>
    </source>
</evidence>
<name>A0ABT0ACA1_9SPHN</name>
<comment type="caution">
    <text evidence="2">The sequence shown here is derived from an EMBL/GenBank/DDBJ whole genome shotgun (WGS) entry which is preliminary data.</text>
</comment>
<protein>
    <submittedName>
        <fullName evidence="2">DUF1501 domain-containing protein</fullName>
    </submittedName>
</protein>
<sequence length="372" mass="39490">MMLTSRRQMMGWAALGAGGLALAPRLALAQTGGEKRFVFIIQRGAADGLNTVIPYADPAYAQLRGSLAIDVADATRLDGTFALHKSLAKVGELYASGQAKFVHAVGLPYLSRSHFNAQNVLECGGRKPYELNSGWVNRLLTLLPPGKGKAVALASAMPMAMRGSMPVMGYQPAQMADPEDELLQRLSGLYQDDPQLHGLWEAAVDVHAEVSDIRTGRSNSKVGTLAGTLLGKRNGARVAMIETSGWDTHNAQNAVLTKSLTILDNLISSLRDALGDAWKDTLVIVATEFGRTAAVNGTGGTDHGTGGLAMVLGGTIQGGQVISDWPGLSPSALYENRDLKPTTALDTIITQALSEHYGWDPEVASQTLFPRT</sequence>
<feature type="chain" id="PRO_5046623896" evidence="1">
    <location>
        <begin position="30"/>
        <end position="372"/>
    </location>
</feature>
<dbReference type="PANTHER" id="PTHR43737:SF1">
    <property type="entry name" value="DUF1501 DOMAIN-CONTAINING PROTEIN"/>
    <property type="match status" value="1"/>
</dbReference>
<dbReference type="Pfam" id="PF07394">
    <property type="entry name" value="DUF1501"/>
    <property type="match status" value="1"/>
</dbReference>
<dbReference type="InterPro" id="IPR006311">
    <property type="entry name" value="TAT_signal"/>
</dbReference>
<dbReference type="InterPro" id="IPR010869">
    <property type="entry name" value="DUF1501"/>
</dbReference>
<keyword evidence="1" id="KW-0732">Signal</keyword>
<dbReference type="PANTHER" id="PTHR43737">
    <property type="entry name" value="BLL7424 PROTEIN"/>
    <property type="match status" value="1"/>
</dbReference>
<dbReference type="RefSeq" id="WP_243799312.1">
    <property type="nucleotide sequence ID" value="NZ_JALHAT010000012.1"/>
</dbReference>
<organism evidence="2 3">
    <name type="scientific">Novosphingobium mangrovi</name>
    <name type="common">ex Hu et al. 2023</name>
    <dbReference type="NCBI Taxonomy" id="2930094"/>
    <lineage>
        <taxon>Bacteria</taxon>
        <taxon>Pseudomonadati</taxon>
        <taxon>Pseudomonadota</taxon>
        <taxon>Alphaproteobacteria</taxon>
        <taxon>Sphingomonadales</taxon>
        <taxon>Sphingomonadaceae</taxon>
        <taxon>Novosphingobium</taxon>
    </lineage>
</organism>
<dbReference type="Proteomes" id="UP001162802">
    <property type="component" value="Unassembled WGS sequence"/>
</dbReference>
<gene>
    <name evidence="2" type="ORF">MTR65_09045</name>
</gene>
<dbReference type="EMBL" id="JALHAT010000012">
    <property type="protein sequence ID" value="MCJ1960822.1"/>
    <property type="molecule type" value="Genomic_DNA"/>
</dbReference>
<proteinExistence type="predicted"/>
<dbReference type="PROSITE" id="PS51318">
    <property type="entry name" value="TAT"/>
    <property type="match status" value="1"/>
</dbReference>